<feature type="non-terminal residue" evidence="2">
    <location>
        <position position="1"/>
    </location>
</feature>
<name>X1HK48_9ZZZZ</name>
<dbReference type="CDD" id="cd11615">
    <property type="entry name" value="SAF_NeuB_like"/>
    <property type="match status" value="1"/>
</dbReference>
<dbReference type="AlphaFoldDB" id="X1HK48"/>
<comment type="caution">
    <text evidence="2">The sequence shown here is derived from an EMBL/GenBank/DDBJ whole genome shotgun (WGS) entry which is preliminary data.</text>
</comment>
<dbReference type="SUPFAM" id="SSF51269">
    <property type="entry name" value="AFP III-like domain"/>
    <property type="match status" value="1"/>
</dbReference>
<dbReference type="InterPro" id="IPR057736">
    <property type="entry name" value="SAF_PseI/NeuA/NeuB"/>
</dbReference>
<sequence length="302" mass="33037">KKPVYEVYSEAVLPREWHQELAEYCHKKDIHFFSSPYDKEAVDLLSEIGVPAFKIGSGDITNPALIEYIAKKNKPVLLGTGASSMGEIEQAVNTIRATGNQDIVLLQCITNYPSPFEHANIRAMVTLKDAFQVLVGYSDHTPGSVVPLGAVALGACVIEKHFTFDKTRKGPDHPSAMDVPEMKAMIRDIRLLESALGSPIKQLTPAETETVIIQRRSLYASVNIPAGTTITMEMIEPLRPATGITPPYLHLVTGRKAKVDIAECSKSLKRVIPSLTLSNRVLITSDILVISSEMSFGRGALK</sequence>
<dbReference type="GO" id="GO:0016051">
    <property type="term" value="P:carbohydrate biosynthetic process"/>
    <property type="evidence" value="ECO:0007669"/>
    <property type="project" value="InterPro"/>
</dbReference>
<organism evidence="2">
    <name type="scientific">marine sediment metagenome</name>
    <dbReference type="NCBI Taxonomy" id="412755"/>
    <lineage>
        <taxon>unclassified sequences</taxon>
        <taxon>metagenomes</taxon>
        <taxon>ecological metagenomes</taxon>
    </lineage>
</organism>
<dbReference type="InterPro" id="IPR013132">
    <property type="entry name" value="PseI/NeuA/B-like_N"/>
</dbReference>
<dbReference type="Pfam" id="PF08666">
    <property type="entry name" value="SAF"/>
    <property type="match status" value="1"/>
</dbReference>
<evidence type="ECO:0000313" key="2">
    <source>
        <dbReference type="EMBL" id="GAH54219.1"/>
    </source>
</evidence>
<dbReference type="InterPro" id="IPR036732">
    <property type="entry name" value="AFP_Neu5c_C_sf"/>
</dbReference>
<evidence type="ECO:0000259" key="1">
    <source>
        <dbReference type="PROSITE" id="PS50844"/>
    </source>
</evidence>
<dbReference type="Gene3D" id="3.90.1210.10">
    <property type="entry name" value="Antifreeze-like/N-acetylneuraminic acid synthase C-terminal domain"/>
    <property type="match status" value="1"/>
</dbReference>
<dbReference type="EMBL" id="BARU01016925">
    <property type="protein sequence ID" value="GAH54219.1"/>
    <property type="molecule type" value="Genomic_DNA"/>
</dbReference>
<dbReference type="Pfam" id="PF03102">
    <property type="entry name" value="NeuB"/>
    <property type="match status" value="1"/>
</dbReference>
<dbReference type="SUPFAM" id="SSF51569">
    <property type="entry name" value="Aldolase"/>
    <property type="match status" value="1"/>
</dbReference>
<dbReference type="InterPro" id="IPR006190">
    <property type="entry name" value="SAF_AFP_Neu5Ac"/>
</dbReference>
<dbReference type="PANTHER" id="PTHR42966">
    <property type="entry name" value="N-ACETYLNEURAMINATE SYNTHASE"/>
    <property type="match status" value="1"/>
</dbReference>
<dbReference type="InterPro" id="IPR051690">
    <property type="entry name" value="PseI-like"/>
</dbReference>
<dbReference type="InterPro" id="IPR013974">
    <property type="entry name" value="SAF"/>
</dbReference>
<protein>
    <recommendedName>
        <fullName evidence="1">AFP-like domain-containing protein</fullName>
    </recommendedName>
</protein>
<dbReference type="GO" id="GO:0047444">
    <property type="term" value="F:N-acylneuraminate-9-phosphate synthase activity"/>
    <property type="evidence" value="ECO:0007669"/>
    <property type="project" value="TreeGrafter"/>
</dbReference>
<feature type="domain" description="AFP-like" evidence="1">
    <location>
        <begin position="217"/>
        <end position="263"/>
    </location>
</feature>
<feature type="non-terminal residue" evidence="2">
    <location>
        <position position="302"/>
    </location>
</feature>
<dbReference type="Gene3D" id="3.20.20.70">
    <property type="entry name" value="Aldolase class I"/>
    <property type="match status" value="1"/>
</dbReference>
<dbReference type="InterPro" id="IPR013785">
    <property type="entry name" value="Aldolase_TIM"/>
</dbReference>
<proteinExistence type="predicted"/>
<reference evidence="2" key="1">
    <citation type="journal article" date="2014" name="Front. Microbiol.">
        <title>High frequency of phylogenetically diverse reductive dehalogenase-homologous genes in deep subseafloor sedimentary metagenomes.</title>
        <authorList>
            <person name="Kawai M."/>
            <person name="Futagami T."/>
            <person name="Toyoda A."/>
            <person name="Takaki Y."/>
            <person name="Nishi S."/>
            <person name="Hori S."/>
            <person name="Arai W."/>
            <person name="Tsubouchi T."/>
            <person name="Morono Y."/>
            <person name="Uchiyama I."/>
            <person name="Ito T."/>
            <person name="Fujiyama A."/>
            <person name="Inagaki F."/>
            <person name="Takami H."/>
        </authorList>
    </citation>
    <scope>NUCLEOTIDE SEQUENCE</scope>
    <source>
        <strain evidence="2">Expedition CK06-06</strain>
    </source>
</reference>
<dbReference type="PANTHER" id="PTHR42966:SF2">
    <property type="entry name" value="PSEUDAMINIC ACID SYNTHASE"/>
    <property type="match status" value="1"/>
</dbReference>
<dbReference type="PROSITE" id="PS50844">
    <property type="entry name" value="AFP_LIKE"/>
    <property type="match status" value="1"/>
</dbReference>
<gene>
    <name evidence="2" type="ORF">S03H2_28099</name>
</gene>
<accession>X1HK48</accession>